<proteinExistence type="predicted"/>
<evidence type="ECO:0000313" key="1">
    <source>
        <dbReference type="EMBL" id="KAH6948724.1"/>
    </source>
</evidence>
<keyword evidence="2" id="KW-1185">Reference proteome</keyword>
<comment type="caution">
    <text evidence="1">The sequence shown here is derived from an EMBL/GenBank/DDBJ whole genome shotgun (WGS) entry which is preliminary data.</text>
</comment>
<gene>
    <name evidence="1" type="ORF">HPB50_026025</name>
</gene>
<reference evidence="1" key="1">
    <citation type="submission" date="2020-05" db="EMBL/GenBank/DDBJ databases">
        <title>Large-scale comparative analyses of tick genomes elucidate their genetic diversity and vector capacities.</title>
        <authorList>
            <person name="Jia N."/>
            <person name="Wang J."/>
            <person name="Shi W."/>
            <person name="Du L."/>
            <person name="Sun Y."/>
            <person name="Zhan W."/>
            <person name="Jiang J."/>
            <person name="Wang Q."/>
            <person name="Zhang B."/>
            <person name="Ji P."/>
            <person name="Sakyi L.B."/>
            <person name="Cui X."/>
            <person name="Yuan T."/>
            <person name="Jiang B."/>
            <person name="Yang W."/>
            <person name="Lam T.T.-Y."/>
            <person name="Chang Q."/>
            <person name="Ding S."/>
            <person name="Wang X."/>
            <person name="Zhu J."/>
            <person name="Ruan X."/>
            <person name="Zhao L."/>
            <person name="Wei J."/>
            <person name="Que T."/>
            <person name="Du C."/>
            <person name="Cheng J."/>
            <person name="Dai P."/>
            <person name="Han X."/>
            <person name="Huang E."/>
            <person name="Gao Y."/>
            <person name="Liu J."/>
            <person name="Shao H."/>
            <person name="Ye R."/>
            <person name="Li L."/>
            <person name="Wei W."/>
            <person name="Wang X."/>
            <person name="Wang C."/>
            <person name="Yang T."/>
            <person name="Huo Q."/>
            <person name="Li W."/>
            <person name="Guo W."/>
            <person name="Chen H."/>
            <person name="Zhou L."/>
            <person name="Ni X."/>
            <person name="Tian J."/>
            <person name="Zhou Y."/>
            <person name="Sheng Y."/>
            <person name="Liu T."/>
            <person name="Pan Y."/>
            <person name="Xia L."/>
            <person name="Li J."/>
            <person name="Zhao F."/>
            <person name="Cao W."/>
        </authorList>
    </citation>
    <scope>NUCLEOTIDE SEQUENCE</scope>
    <source>
        <strain evidence="1">Hyas-2018</strain>
    </source>
</reference>
<accession>A0ACB7TRN6</accession>
<sequence>MDIHQDNAKSSDGSAEEEGWHVVQRKRNRRAGNNKESDANGDYNNAEAGSKAKAQTRNRARLLGRIQKTSRMPRLPAGDYKVVIRPRGGLCVAQLGPMEINRGI</sequence>
<dbReference type="EMBL" id="CM023481">
    <property type="protein sequence ID" value="KAH6948724.1"/>
    <property type="molecule type" value="Genomic_DNA"/>
</dbReference>
<evidence type="ECO:0000313" key="2">
    <source>
        <dbReference type="Proteomes" id="UP000821845"/>
    </source>
</evidence>
<organism evidence="1 2">
    <name type="scientific">Hyalomma asiaticum</name>
    <name type="common">Tick</name>
    <dbReference type="NCBI Taxonomy" id="266040"/>
    <lineage>
        <taxon>Eukaryota</taxon>
        <taxon>Metazoa</taxon>
        <taxon>Ecdysozoa</taxon>
        <taxon>Arthropoda</taxon>
        <taxon>Chelicerata</taxon>
        <taxon>Arachnida</taxon>
        <taxon>Acari</taxon>
        <taxon>Parasitiformes</taxon>
        <taxon>Ixodida</taxon>
        <taxon>Ixodoidea</taxon>
        <taxon>Ixodidae</taxon>
        <taxon>Hyalomminae</taxon>
        <taxon>Hyalomma</taxon>
    </lineage>
</organism>
<protein>
    <submittedName>
        <fullName evidence="1">Uncharacterized protein</fullName>
    </submittedName>
</protein>
<name>A0ACB7TRN6_HYAAI</name>
<dbReference type="Proteomes" id="UP000821845">
    <property type="component" value="Chromosome 1"/>
</dbReference>